<name>A0A448XGG2_9PLAT</name>
<organism evidence="2 3">
    <name type="scientific">Protopolystoma xenopodis</name>
    <dbReference type="NCBI Taxonomy" id="117903"/>
    <lineage>
        <taxon>Eukaryota</taxon>
        <taxon>Metazoa</taxon>
        <taxon>Spiralia</taxon>
        <taxon>Lophotrochozoa</taxon>
        <taxon>Platyhelminthes</taxon>
        <taxon>Monogenea</taxon>
        <taxon>Polyopisthocotylea</taxon>
        <taxon>Polystomatidea</taxon>
        <taxon>Polystomatidae</taxon>
        <taxon>Protopolystoma</taxon>
    </lineage>
</organism>
<protein>
    <submittedName>
        <fullName evidence="2">Uncharacterized protein</fullName>
    </submittedName>
</protein>
<dbReference type="Proteomes" id="UP000784294">
    <property type="component" value="Unassembled WGS sequence"/>
</dbReference>
<keyword evidence="3" id="KW-1185">Reference proteome</keyword>
<sequence length="395" mass="42719">MSLSELLLEVRSSGLAQADLLLDVISQREQPSAPDSEPSYRGLLLSGVNLASPRFLAVLTRGIPGSYPHFLVDAIWPSAIIGLAHTCHSEFGQFPSAGATLDSAARGNTRSMDDRALPPRYLLGPQDALPSMGTEINSNAADTRDPIYLLGPELGDGQDVGYDGMEEEEDDKEESLEDDSSEVERAEGNFATGKSERDEDYVTANLLVTGDSEELLDDLNPPEVDEASASASATEGDFFVHLASSTPITYALGLSHPATSRFQPSEPVGIHQAIHGNRHQHYHNVQHPHHHRTSMPAQNRQHHPGTQVPQISLTSRQASNASLLALSETASLPCNGSRCVIGIDNNFRAGQSSKVDGLSMHTDSYQGKLALLALYHVSLILDIIPFSVFMTDFYL</sequence>
<dbReference type="EMBL" id="CAAALY010251713">
    <property type="protein sequence ID" value="VEL36229.1"/>
    <property type="molecule type" value="Genomic_DNA"/>
</dbReference>
<accession>A0A448XGG2</accession>
<comment type="caution">
    <text evidence="2">The sequence shown here is derived from an EMBL/GenBank/DDBJ whole genome shotgun (WGS) entry which is preliminary data.</text>
</comment>
<reference evidence="2" key="1">
    <citation type="submission" date="2018-11" db="EMBL/GenBank/DDBJ databases">
        <authorList>
            <consortium name="Pathogen Informatics"/>
        </authorList>
    </citation>
    <scope>NUCLEOTIDE SEQUENCE</scope>
</reference>
<gene>
    <name evidence="2" type="ORF">PXEA_LOCUS29669</name>
</gene>
<feature type="region of interest" description="Disordered" evidence="1">
    <location>
        <begin position="155"/>
        <end position="197"/>
    </location>
</feature>
<evidence type="ECO:0000313" key="3">
    <source>
        <dbReference type="Proteomes" id="UP000784294"/>
    </source>
</evidence>
<proteinExistence type="predicted"/>
<dbReference type="AlphaFoldDB" id="A0A448XGG2"/>
<evidence type="ECO:0000313" key="2">
    <source>
        <dbReference type="EMBL" id="VEL36229.1"/>
    </source>
</evidence>
<feature type="compositionally biased region" description="Basic residues" evidence="1">
    <location>
        <begin position="284"/>
        <end position="293"/>
    </location>
</feature>
<feature type="compositionally biased region" description="Acidic residues" evidence="1">
    <location>
        <begin position="164"/>
        <end position="181"/>
    </location>
</feature>
<feature type="region of interest" description="Disordered" evidence="1">
    <location>
        <begin position="284"/>
        <end position="307"/>
    </location>
</feature>
<evidence type="ECO:0000256" key="1">
    <source>
        <dbReference type="SAM" id="MobiDB-lite"/>
    </source>
</evidence>